<reference evidence="3 4" key="1">
    <citation type="journal article" date="2017" name="Mol. Ecol.">
        <title>Comparative and population genomic landscape of Phellinus noxius: A hypervariable fungus causing root rot in trees.</title>
        <authorList>
            <person name="Chung C.L."/>
            <person name="Lee T.J."/>
            <person name="Akiba M."/>
            <person name="Lee H.H."/>
            <person name="Kuo T.H."/>
            <person name="Liu D."/>
            <person name="Ke H.M."/>
            <person name="Yokoi T."/>
            <person name="Roa M.B."/>
            <person name="Lu M.J."/>
            <person name="Chang Y.Y."/>
            <person name="Ann P.J."/>
            <person name="Tsai J.N."/>
            <person name="Chen C.Y."/>
            <person name="Tzean S.S."/>
            <person name="Ota Y."/>
            <person name="Hattori T."/>
            <person name="Sahashi N."/>
            <person name="Liou R.F."/>
            <person name="Kikuchi T."/>
            <person name="Tsai I.J."/>
        </authorList>
    </citation>
    <scope>NUCLEOTIDE SEQUENCE [LARGE SCALE GENOMIC DNA]</scope>
    <source>
        <strain evidence="3 4">FFPRI411160</strain>
    </source>
</reference>
<gene>
    <name evidence="3" type="ORF">PNOK_0829600</name>
</gene>
<feature type="domain" description="DUF6533" evidence="2">
    <location>
        <begin position="28"/>
        <end position="65"/>
    </location>
</feature>
<comment type="caution">
    <text evidence="3">The sequence shown here is derived from an EMBL/GenBank/DDBJ whole genome shotgun (WGS) entry which is preliminary data.</text>
</comment>
<keyword evidence="4" id="KW-1185">Reference proteome</keyword>
<organism evidence="3 4">
    <name type="scientific">Pyrrhoderma noxium</name>
    <dbReference type="NCBI Taxonomy" id="2282107"/>
    <lineage>
        <taxon>Eukaryota</taxon>
        <taxon>Fungi</taxon>
        <taxon>Dikarya</taxon>
        <taxon>Basidiomycota</taxon>
        <taxon>Agaricomycotina</taxon>
        <taxon>Agaricomycetes</taxon>
        <taxon>Hymenochaetales</taxon>
        <taxon>Hymenochaetaceae</taxon>
        <taxon>Pyrrhoderma</taxon>
    </lineage>
</organism>
<keyword evidence="1" id="KW-1133">Transmembrane helix</keyword>
<evidence type="ECO:0000313" key="4">
    <source>
        <dbReference type="Proteomes" id="UP000217199"/>
    </source>
</evidence>
<protein>
    <recommendedName>
        <fullName evidence="2">DUF6533 domain-containing protein</fullName>
    </recommendedName>
</protein>
<dbReference type="InterPro" id="IPR045340">
    <property type="entry name" value="DUF6533"/>
</dbReference>
<evidence type="ECO:0000256" key="1">
    <source>
        <dbReference type="SAM" id="Phobius"/>
    </source>
</evidence>
<accession>A0A286UAV4</accession>
<evidence type="ECO:0000259" key="2">
    <source>
        <dbReference type="Pfam" id="PF20151"/>
    </source>
</evidence>
<sequence>MMISPSSQPVSEEIIKDVYFTQLVIHTNLSSLVLYLYYYVTTLDSEISVMWTARFGIGKFLFYSISYSAHRHILNLRAKAQ</sequence>
<dbReference type="Pfam" id="PF20151">
    <property type="entry name" value="DUF6533"/>
    <property type="match status" value="1"/>
</dbReference>
<dbReference type="EMBL" id="NBII01000008">
    <property type="protein sequence ID" value="PAV16676.1"/>
    <property type="molecule type" value="Genomic_DNA"/>
</dbReference>
<dbReference type="AlphaFoldDB" id="A0A286UAV4"/>
<proteinExistence type="predicted"/>
<keyword evidence="1" id="KW-0472">Membrane</keyword>
<name>A0A286UAV4_9AGAM</name>
<dbReference type="Proteomes" id="UP000217199">
    <property type="component" value="Unassembled WGS sequence"/>
</dbReference>
<feature type="transmembrane region" description="Helical" evidence="1">
    <location>
        <begin position="20"/>
        <end position="39"/>
    </location>
</feature>
<keyword evidence="1" id="KW-0812">Transmembrane</keyword>
<evidence type="ECO:0000313" key="3">
    <source>
        <dbReference type="EMBL" id="PAV16676.1"/>
    </source>
</evidence>
<dbReference type="InParanoid" id="A0A286UAV4"/>